<organism evidence="7 8">
    <name type="scientific">Molossus molossus</name>
    <name type="common">Pallas' mastiff bat</name>
    <name type="synonym">Vespertilio molossus</name>
    <dbReference type="NCBI Taxonomy" id="27622"/>
    <lineage>
        <taxon>Eukaryota</taxon>
        <taxon>Metazoa</taxon>
        <taxon>Chordata</taxon>
        <taxon>Craniata</taxon>
        <taxon>Vertebrata</taxon>
        <taxon>Euteleostomi</taxon>
        <taxon>Mammalia</taxon>
        <taxon>Eutheria</taxon>
        <taxon>Laurasiatheria</taxon>
        <taxon>Chiroptera</taxon>
        <taxon>Yangochiroptera</taxon>
        <taxon>Molossidae</taxon>
        <taxon>Molossus</taxon>
    </lineage>
</organism>
<dbReference type="InParanoid" id="A0A7J8IW71"/>
<feature type="region of interest" description="Disordered" evidence="6">
    <location>
        <begin position="361"/>
        <end position="468"/>
    </location>
</feature>
<dbReference type="GO" id="GO:0070840">
    <property type="term" value="F:dynein complex binding"/>
    <property type="evidence" value="ECO:0007669"/>
    <property type="project" value="InterPro"/>
</dbReference>
<name>A0A7J8IW71_MOLMO</name>
<dbReference type="Pfam" id="PF15773">
    <property type="entry name" value="DAAP1"/>
    <property type="match status" value="1"/>
</dbReference>
<dbReference type="AlphaFoldDB" id="A0A7J8IW71"/>
<dbReference type="FunCoup" id="A0A7J8IW71">
    <property type="interactions" value="105"/>
</dbReference>
<dbReference type="EMBL" id="JACASF010000003">
    <property type="protein sequence ID" value="KAF6488873.1"/>
    <property type="molecule type" value="Genomic_DNA"/>
</dbReference>
<evidence type="ECO:0000256" key="1">
    <source>
        <dbReference type="ARBA" id="ARBA00022490"/>
    </source>
</evidence>
<evidence type="ECO:0000256" key="4">
    <source>
        <dbReference type="ARBA" id="ARBA00024428"/>
    </source>
</evidence>
<keyword evidence="1" id="KW-0963">Cytoplasm</keyword>
<evidence type="ECO:0000256" key="2">
    <source>
        <dbReference type="ARBA" id="ARBA00024177"/>
    </source>
</evidence>
<dbReference type="InterPro" id="IPR031531">
    <property type="entry name" value="DNAAF8"/>
</dbReference>
<evidence type="ECO:0000256" key="6">
    <source>
        <dbReference type="SAM" id="MobiDB-lite"/>
    </source>
</evidence>
<evidence type="ECO:0000313" key="7">
    <source>
        <dbReference type="EMBL" id="KAF6488873.1"/>
    </source>
</evidence>
<protein>
    <recommendedName>
        <fullName evidence="4">Dynein axonemal assembly factor 8</fullName>
    </recommendedName>
    <alternativeName>
        <fullName evidence="5">Dynein axonemal-associated protein 1</fullName>
    </alternativeName>
</protein>
<keyword evidence="8" id="KW-1185">Reference proteome</keyword>
<dbReference type="Proteomes" id="UP000550707">
    <property type="component" value="Unassembled WGS sequence"/>
</dbReference>
<dbReference type="GO" id="GO:0120293">
    <property type="term" value="C:dynein axonemal particle"/>
    <property type="evidence" value="ECO:0007669"/>
    <property type="project" value="UniProtKB-SubCell"/>
</dbReference>
<proteinExistence type="predicted"/>
<reference evidence="7 8" key="1">
    <citation type="journal article" date="2020" name="Nature">
        <title>Six reference-quality genomes reveal evolution of bat adaptations.</title>
        <authorList>
            <person name="Jebb D."/>
            <person name="Huang Z."/>
            <person name="Pippel M."/>
            <person name="Hughes G.M."/>
            <person name="Lavrichenko K."/>
            <person name="Devanna P."/>
            <person name="Winkler S."/>
            <person name="Jermiin L.S."/>
            <person name="Skirmuntt E.C."/>
            <person name="Katzourakis A."/>
            <person name="Burkitt-Gray L."/>
            <person name="Ray D.A."/>
            <person name="Sullivan K.A.M."/>
            <person name="Roscito J.G."/>
            <person name="Kirilenko B.M."/>
            <person name="Davalos L.M."/>
            <person name="Corthals A.P."/>
            <person name="Power M.L."/>
            <person name="Jones G."/>
            <person name="Ransome R.D."/>
            <person name="Dechmann D.K.N."/>
            <person name="Locatelli A.G."/>
            <person name="Puechmaille S.J."/>
            <person name="Fedrigo O."/>
            <person name="Jarvis E.D."/>
            <person name="Hiller M."/>
            <person name="Vernes S.C."/>
            <person name="Myers E.W."/>
            <person name="Teeling E.C."/>
        </authorList>
    </citation>
    <scope>NUCLEOTIDE SEQUENCE [LARGE SCALE GENOMIC DNA]</scope>
    <source>
        <strain evidence="7">MMolMol1</strain>
        <tissue evidence="7">Muscle</tissue>
    </source>
</reference>
<feature type="compositionally biased region" description="Low complexity" evidence="6">
    <location>
        <begin position="117"/>
        <end position="127"/>
    </location>
</feature>
<feature type="compositionally biased region" description="Low complexity" evidence="6">
    <location>
        <begin position="376"/>
        <end position="389"/>
    </location>
</feature>
<dbReference type="OrthoDB" id="2162449at2759"/>
<evidence type="ECO:0000256" key="5">
    <source>
        <dbReference type="ARBA" id="ARBA00030565"/>
    </source>
</evidence>
<feature type="region of interest" description="Disordered" evidence="6">
    <location>
        <begin position="211"/>
        <end position="247"/>
    </location>
</feature>
<comment type="function">
    <text evidence="2">In cyliated cells, dynein axonemal particle-specific protein required for deployment of ODA to the axoneme. Interacts with outer dynein arm (ODA) subunits.</text>
</comment>
<comment type="subcellular location">
    <subcellularLocation>
        <location evidence="3">Dynein axonemal particle</location>
    </subcellularLocation>
</comment>
<dbReference type="PANTHER" id="PTHR35977:SF1">
    <property type="entry name" value="DYNEIN AXONEMAL ASSEMBLY FACTOR 8"/>
    <property type="match status" value="1"/>
</dbReference>
<evidence type="ECO:0000313" key="8">
    <source>
        <dbReference type="Proteomes" id="UP000550707"/>
    </source>
</evidence>
<feature type="region of interest" description="Disordered" evidence="6">
    <location>
        <begin position="100"/>
        <end position="163"/>
    </location>
</feature>
<evidence type="ECO:0000256" key="3">
    <source>
        <dbReference type="ARBA" id="ARBA00024190"/>
    </source>
</evidence>
<comment type="caution">
    <text evidence="7">The sequence shown here is derived from an EMBL/GenBank/DDBJ whole genome shotgun (WGS) entry which is preliminary data.</text>
</comment>
<gene>
    <name evidence="7" type="ORF">HJG59_001714</name>
</gene>
<dbReference type="PANTHER" id="PTHR35977">
    <property type="entry name" value="CHROMOSOME 16 OPEN READING FRAME 71"/>
    <property type="match status" value="1"/>
</dbReference>
<accession>A0A7J8IW71</accession>
<sequence length="468" mass="51014">MTSQDKDVGPSLPSSWASQMGPWEAILEAVREQLPSLDSDSSLSECGEEELFIYQRNQSTLIPDLSEELAEDPDEAWVAPANSSPLEPCVVPVEFSAQPWGERNARMKEGGDPGQPLESSGESSSLLRMPEETPTWQECDLGDMSLNTKGSLSPPWGPQGEATLCLPKRDLRMDPNAASWAWEGSDSAKQRALRRERRKMIERDLLHKVTGGAWDPACSDHSQGKEMPCEAAVADPRPGTPPQGPQEGLLVLSLQQLEEWDLDHVLQSLAGQEKDQGDRAPGEVWWAADRLQGQDHAEPSTQDRLMEQLTLLCATQSRASSSAWKVPVDMPQDKQLEARSRCALPELVQAKLSQCWLRSPAEPPTTFIDLRPTEPSDQGSLKSSSSSSSDSEEAGGEETAALRDQQGPARLRDCTGKSQLLQQLRAFRKGMAQPQLPASKGPSSQKARAPGDTAGSGTGRKQHLTLLS</sequence>